<gene>
    <name evidence="1" type="primary">Plod3_2</name>
    <name evidence="1" type="ORF">GWK47_046212</name>
</gene>
<comment type="caution">
    <text evidence="1">The sequence shown here is derived from an EMBL/GenBank/DDBJ whole genome shotgun (WGS) entry which is preliminary data.</text>
</comment>
<dbReference type="Gene3D" id="2.60.120.620">
    <property type="entry name" value="q2cbj1_9rhob like domain"/>
    <property type="match status" value="1"/>
</dbReference>
<proteinExistence type="predicted"/>
<dbReference type="Proteomes" id="UP000770661">
    <property type="component" value="Unassembled WGS sequence"/>
</dbReference>
<evidence type="ECO:0000313" key="2">
    <source>
        <dbReference type="Proteomes" id="UP000770661"/>
    </source>
</evidence>
<keyword evidence="2" id="KW-1185">Reference proteome</keyword>
<sequence length="132" mass="14758">MSDLGLSDMLDALFQNILRTQVMISFPHSDKDIVVASHIARFRPQELPGLPSHHDASAVTFHVLLSPSFMYQGGELEFPRQGCRVKADAGEVLVFPGRLTHPKALHNVTQGELHKLVIHIDMYKVRVKYSAS</sequence>
<dbReference type="AlphaFoldDB" id="A0A8J4Y4Y2"/>
<dbReference type="EMBL" id="JACEEZ010010909">
    <property type="protein sequence ID" value="KAG0721568.1"/>
    <property type="molecule type" value="Genomic_DNA"/>
</dbReference>
<accession>A0A8J4Y4Y2</accession>
<evidence type="ECO:0000313" key="1">
    <source>
        <dbReference type="EMBL" id="KAG0721568.1"/>
    </source>
</evidence>
<reference evidence="1" key="1">
    <citation type="submission" date="2020-07" db="EMBL/GenBank/DDBJ databases">
        <title>The High-quality genome of the commercially important snow crab, Chionoecetes opilio.</title>
        <authorList>
            <person name="Jeong J.-H."/>
            <person name="Ryu S."/>
        </authorList>
    </citation>
    <scope>NUCLEOTIDE SEQUENCE</scope>
    <source>
        <strain evidence="1">MADBK_172401_WGS</strain>
        <tissue evidence="1">Digestive gland</tissue>
    </source>
</reference>
<dbReference type="OrthoDB" id="6373140at2759"/>
<organism evidence="1 2">
    <name type="scientific">Chionoecetes opilio</name>
    <name type="common">Atlantic snow crab</name>
    <name type="synonym">Cancer opilio</name>
    <dbReference type="NCBI Taxonomy" id="41210"/>
    <lineage>
        <taxon>Eukaryota</taxon>
        <taxon>Metazoa</taxon>
        <taxon>Ecdysozoa</taxon>
        <taxon>Arthropoda</taxon>
        <taxon>Crustacea</taxon>
        <taxon>Multicrustacea</taxon>
        <taxon>Malacostraca</taxon>
        <taxon>Eumalacostraca</taxon>
        <taxon>Eucarida</taxon>
        <taxon>Decapoda</taxon>
        <taxon>Pleocyemata</taxon>
        <taxon>Brachyura</taxon>
        <taxon>Eubrachyura</taxon>
        <taxon>Majoidea</taxon>
        <taxon>Majidae</taxon>
        <taxon>Chionoecetes</taxon>
    </lineage>
</organism>
<name>A0A8J4Y4Y2_CHIOP</name>
<protein>
    <submittedName>
        <fullName evidence="1">Procollagen-lysine,2-oxoglutarate 5-dioxygenase 3</fullName>
    </submittedName>
</protein>